<dbReference type="InterPro" id="IPR036412">
    <property type="entry name" value="HAD-like_sf"/>
</dbReference>
<evidence type="ECO:0000313" key="2">
    <source>
        <dbReference type="Proteomes" id="UP000619788"/>
    </source>
</evidence>
<keyword evidence="1" id="KW-0378">Hydrolase</keyword>
<dbReference type="Gene3D" id="3.40.50.1000">
    <property type="entry name" value="HAD superfamily/HAD-like"/>
    <property type="match status" value="1"/>
</dbReference>
<dbReference type="RefSeq" id="WP_204066006.1">
    <property type="nucleotide sequence ID" value="NZ_BOOJ01000036.1"/>
</dbReference>
<gene>
    <name evidence="1" type="ORF">Psi01_44830</name>
</gene>
<dbReference type="EMBL" id="BOOJ01000036">
    <property type="protein sequence ID" value="GIH93853.1"/>
    <property type="molecule type" value="Genomic_DNA"/>
</dbReference>
<dbReference type="GO" id="GO:0005829">
    <property type="term" value="C:cytosol"/>
    <property type="evidence" value="ECO:0007669"/>
    <property type="project" value="TreeGrafter"/>
</dbReference>
<dbReference type="InterPro" id="IPR000150">
    <property type="entry name" value="Cof"/>
</dbReference>
<proteinExistence type="predicted"/>
<comment type="caution">
    <text evidence="1">The sequence shown here is derived from an EMBL/GenBank/DDBJ whole genome shotgun (WGS) entry which is preliminary data.</text>
</comment>
<dbReference type="SUPFAM" id="SSF56784">
    <property type="entry name" value="HAD-like"/>
    <property type="match status" value="1"/>
</dbReference>
<protein>
    <submittedName>
        <fullName evidence="1">Hydrolase</fullName>
    </submittedName>
</protein>
<dbReference type="GO" id="GO:0000287">
    <property type="term" value="F:magnesium ion binding"/>
    <property type="evidence" value="ECO:0007669"/>
    <property type="project" value="TreeGrafter"/>
</dbReference>
<dbReference type="PANTHER" id="PTHR10000:SF8">
    <property type="entry name" value="HAD SUPERFAMILY HYDROLASE-LIKE, TYPE 3"/>
    <property type="match status" value="1"/>
</dbReference>
<dbReference type="GO" id="GO:0016791">
    <property type="term" value="F:phosphatase activity"/>
    <property type="evidence" value="ECO:0007669"/>
    <property type="project" value="TreeGrafter"/>
</dbReference>
<organism evidence="1 2">
    <name type="scientific">Planobispora siamensis</name>
    <dbReference type="NCBI Taxonomy" id="936338"/>
    <lineage>
        <taxon>Bacteria</taxon>
        <taxon>Bacillati</taxon>
        <taxon>Actinomycetota</taxon>
        <taxon>Actinomycetes</taxon>
        <taxon>Streptosporangiales</taxon>
        <taxon>Streptosporangiaceae</taxon>
        <taxon>Planobispora</taxon>
    </lineage>
</organism>
<dbReference type="Pfam" id="PF08282">
    <property type="entry name" value="Hydrolase_3"/>
    <property type="match status" value="1"/>
</dbReference>
<reference evidence="1 2" key="1">
    <citation type="submission" date="2021-01" db="EMBL/GenBank/DDBJ databases">
        <title>Whole genome shotgun sequence of Planobispora siamensis NBRC 107568.</title>
        <authorList>
            <person name="Komaki H."/>
            <person name="Tamura T."/>
        </authorList>
    </citation>
    <scope>NUCLEOTIDE SEQUENCE [LARGE SCALE GENOMIC DNA]</scope>
    <source>
        <strain evidence="1 2">NBRC 107568</strain>
    </source>
</reference>
<dbReference type="AlphaFoldDB" id="A0A8J3SQJ1"/>
<name>A0A8J3SQJ1_9ACTN</name>
<sequence>MGSPRLVATDLDGTALRSDGTVSPRTAAAFARVENAGATLVFVTGRPPRWMHTVAGAVHHRGLAICANGALVYDLHTEQIVKSRLIQPDVLEEVVRRLRDKVPELSFSVEYEGGFAHESDFRLGGWDRKAVAGLRVGTDTLTSRPCAKLLALHPRMDPDILQAAVCGVVGDLVTPTHSSGRALIEMSAHGVTKASALAELAEAQQIGSDSVVAFGDMPNDLPMLRWAGTAYAVANAHPEVLAAVHHVTAANDEDGVARILEELFQDTPQEPLGEPSAHRGT</sequence>
<dbReference type="Gene3D" id="3.30.1240.10">
    <property type="match status" value="1"/>
</dbReference>
<dbReference type="NCBIfam" id="TIGR00099">
    <property type="entry name" value="Cof-subfamily"/>
    <property type="match status" value="1"/>
</dbReference>
<accession>A0A8J3SQJ1</accession>
<dbReference type="PANTHER" id="PTHR10000">
    <property type="entry name" value="PHOSPHOSERINE PHOSPHATASE"/>
    <property type="match status" value="1"/>
</dbReference>
<keyword evidence="2" id="KW-1185">Reference proteome</keyword>
<dbReference type="Proteomes" id="UP000619788">
    <property type="component" value="Unassembled WGS sequence"/>
</dbReference>
<dbReference type="InterPro" id="IPR023214">
    <property type="entry name" value="HAD_sf"/>
</dbReference>
<evidence type="ECO:0000313" key="1">
    <source>
        <dbReference type="EMBL" id="GIH93853.1"/>
    </source>
</evidence>